<dbReference type="EMBL" id="ASPP01012332">
    <property type="protein sequence ID" value="ETO20709.1"/>
    <property type="molecule type" value="Genomic_DNA"/>
</dbReference>
<evidence type="ECO:0000256" key="2">
    <source>
        <dbReference type="ARBA" id="ARBA00022737"/>
    </source>
</evidence>
<feature type="repeat" description="WD" evidence="3">
    <location>
        <begin position="15"/>
        <end position="58"/>
    </location>
</feature>
<proteinExistence type="predicted"/>
<evidence type="ECO:0000256" key="3">
    <source>
        <dbReference type="PROSITE-ProRule" id="PRU00221"/>
    </source>
</evidence>
<evidence type="ECO:0000313" key="4">
    <source>
        <dbReference type="EMBL" id="ETO20709.1"/>
    </source>
</evidence>
<organism evidence="4 5">
    <name type="scientific">Reticulomyxa filosa</name>
    <dbReference type="NCBI Taxonomy" id="46433"/>
    <lineage>
        <taxon>Eukaryota</taxon>
        <taxon>Sar</taxon>
        <taxon>Rhizaria</taxon>
        <taxon>Retaria</taxon>
        <taxon>Foraminifera</taxon>
        <taxon>Monothalamids</taxon>
        <taxon>Reticulomyxidae</taxon>
        <taxon>Reticulomyxa</taxon>
    </lineage>
</organism>
<protein>
    <submittedName>
        <fullName evidence="4">Uncharacterized protein</fullName>
    </submittedName>
</protein>
<dbReference type="PANTHER" id="PTHR22847:SF637">
    <property type="entry name" value="WD REPEAT DOMAIN 5B"/>
    <property type="match status" value="1"/>
</dbReference>
<dbReference type="InterPro" id="IPR015943">
    <property type="entry name" value="WD40/YVTN_repeat-like_dom_sf"/>
</dbReference>
<dbReference type="SMART" id="SM00320">
    <property type="entry name" value="WD40"/>
    <property type="match status" value="5"/>
</dbReference>
<dbReference type="InterPro" id="IPR019775">
    <property type="entry name" value="WD40_repeat_CS"/>
</dbReference>
<keyword evidence="5" id="KW-1185">Reference proteome</keyword>
<dbReference type="PRINTS" id="PR00320">
    <property type="entry name" value="GPROTEINBRPT"/>
</dbReference>
<reference evidence="4 5" key="1">
    <citation type="journal article" date="2013" name="Curr. Biol.">
        <title>The Genome of the Foraminiferan Reticulomyxa filosa.</title>
        <authorList>
            <person name="Glockner G."/>
            <person name="Hulsmann N."/>
            <person name="Schleicher M."/>
            <person name="Noegel A.A."/>
            <person name="Eichinger L."/>
            <person name="Gallinger C."/>
            <person name="Pawlowski J."/>
            <person name="Sierra R."/>
            <person name="Euteneuer U."/>
            <person name="Pillet L."/>
            <person name="Moustafa A."/>
            <person name="Platzer M."/>
            <person name="Groth M."/>
            <person name="Szafranski K."/>
            <person name="Schliwa M."/>
        </authorList>
    </citation>
    <scope>NUCLEOTIDE SEQUENCE [LARGE SCALE GENOMIC DNA]</scope>
</reference>
<evidence type="ECO:0000256" key="1">
    <source>
        <dbReference type="ARBA" id="ARBA00022574"/>
    </source>
</evidence>
<dbReference type="PROSITE" id="PS50294">
    <property type="entry name" value="WD_REPEATS_REGION"/>
    <property type="match status" value="1"/>
</dbReference>
<feature type="repeat" description="WD" evidence="3">
    <location>
        <begin position="183"/>
        <end position="231"/>
    </location>
</feature>
<accession>X6N4M2</accession>
<feature type="repeat" description="WD" evidence="3">
    <location>
        <begin position="156"/>
        <end position="182"/>
    </location>
</feature>
<dbReference type="Pfam" id="PF00400">
    <property type="entry name" value="WD40"/>
    <property type="match status" value="4"/>
</dbReference>
<dbReference type="Gene3D" id="2.130.10.10">
    <property type="entry name" value="YVTN repeat-like/Quinoprotein amine dehydrogenase"/>
    <property type="match status" value="2"/>
</dbReference>
<keyword evidence="2" id="KW-0677">Repeat</keyword>
<dbReference type="CDD" id="cd00200">
    <property type="entry name" value="WD40"/>
    <property type="match status" value="1"/>
</dbReference>
<gene>
    <name evidence="4" type="ORF">RFI_16510</name>
</gene>
<dbReference type="AlphaFoldDB" id="X6N4M2"/>
<dbReference type="SUPFAM" id="SSF50978">
    <property type="entry name" value="WD40 repeat-like"/>
    <property type="match status" value="1"/>
</dbReference>
<dbReference type="Proteomes" id="UP000023152">
    <property type="component" value="Unassembled WGS sequence"/>
</dbReference>
<dbReference type="InterPro" id="IPR020472">
    <property type="entry name" value="WD40_PAC1"/>
</dbReference>
<evidence type="ECO:0000313" key="5">
    <source>
        <dbReference type="Proteomes" id="UP000023152"/>
    </source>
</evidence>
<feature type="repeat" description="WD" evidence="3">
    <location>
        <begin position="242"/>
        <end position="267"/>
    </location>
</feature>
<sequence>MLQTFRSSSKLINTFTGHTDWICSIDYSTFDCRQLMCSGSSDKTACVWDVDSNKQIKSFKHLETVYCVRFSPYSYHCYRRSVICFLLYDKTIRFGDIKHNRQLQAFNGHQYGVHGIEFSPFNGDSIKCVNFSPLQNNNNNKDGNDESNSIDVIGGNGYIICSGSYDRTIRIWDIETTKQLIMFKGHEYTVTNVKYGSNELGINGDANTVLSGSDDKSVRLWNIRSGEQIQVFNGHTNTICCSNVIYSGSSNNTIRFWDIRSNKNELYMIKGCNEKDNGILCLNQTCPNTLTKSVLLLK</sequence>
<dbReference type="PROSITE" id="PS50082">
    <property type="entry name" value="WD_REPEATS_2"/>
    <property type="match status" value="4"/>
</dbReference>
<dbReference type="InterPro" id="IPR001680">
    <property type="entry name" value="WD40_rpt"/>
</dbReference>
<dbReference type="PROSITE" id="PS00678">
    <property type="entry name" value="WD_REPEATS_1"/>
    <property type="match status" value="3"/>
</dbReference>
<dbReference type="GO" id="GO:1990234">
    <property type="term" value="C:transferase complex"/>
    <property type="evidence" value="ECO:0007669"/>
    <property type="project" value="UniProtKB-ARBA"/>
</dbReference>
<comment type="caution">
    <text evidence="4">The sequence shown here is derived from an EMBL/GenBank/DDBJ whole genome shotgun (WGS) entry which is preliminary data.</text>
</comment>
<dbReference type="PANTHER" id="PTHR22847">
    <property type="entry name" value="WD40 REPEAT PROTEIN"/>
    <property type="match status" value="1"/>
</dbReference>
<name>X6N4M2_RETFI</name>
<dbReference type="InterPro" id="IPR036322">
    <property type="entry name" value="WD40_repeat_dom_sf"/>
</dbReference>
<keyword evidence="1 3" id="KW-0853">WD repeat</keyword>